<dbReference type="AlphaFoldDB" id="A0A7J6T7R4"/>
<dbReference type="EMBL" id="JABANO010013234">
    <property type="protein sequence ID" value="KAF4740486.1"/>
    <property type="molecule type" value="Genomic_DNA"/>
</dbReference>
<reference evidence="2 3" key="1">
    <citation type="submission" date="2020-04" db="EMBL/GenBank/DDBJ databases">
        <title>Perkinsus olseni comparative genomics.</title>
        <authorList>
            <person name="Bogema D.R."/>
        </authorList>
    </citation>
    <scope>NUCLEOTIDE SEQUENCE [LARGE SCALE GENOMIC DNA]</scope>
    <source>
        <strain evidence="2 3">ATCC PRA-207</strain>
    </source>
</reference>
<protein>
    <submittedName>
        <fullName evidence="2">Uncharacterized protein</fullName>
    </submittedName>
</protein>
<keyword evidence="3" id="KW-1185">Reference proteome</keyword>
<sequence>ELTREIEEEQKQHRLTRETESQRLQLEHVRLQELQETARQMQRDSKSALVSRETAVELAVRNLNEQKLALESQRKAFELDREDEERRRVRGEGSIGKTILRLRSEWEKLRCVQKSTDLSLTATQRRANEAEAAVARHRDRAAAEIEAIERQRVEEDTAELNRKLNLLREQEADVRADMAGVVELATRLNSRAQQVAQAYAAAEHVRAEAHRLHAELNEREEELTQGAKELEEMKKEIEEQRLRVMEAEAAVSARKLEAIEQTNPFGVTTGTVGSLPNLTAPSGGAGLPPASQTFHGQAISMSRVITRPQLLRSAETDKWRKLKEEAMQVDEYIFKNQQAALTTFRTMASTTRILPPQPIPLQPNVAAFKHFPVASTYPPPQRAEIAQGAVLLSPGTSTSQHTFVPLQGSPQTTTFWRPNTTGLGSMNIQSPRPAERDIYVLHPYLLSMFQRSQVTHERTRLDASCREQRIELLAAISVELKPSGGETILRRVDTRVTKCMRASPSAPSLTAPKREAVEVVKGKYPTYEELCIESYKIANSAFYTWSPWKEKKMPDGSTVVWHS</sequence>
<name>A0A7J6T7R4_PEROL</name>
<accession>A0A7J6T7R4</accession>
<evidence type="ECO:0000313" key="3">
    <source>
        <dbReference type="Proteomes" id="UP000553632"/>
    </source>
</evidence>
<feature type="coiled-coil region" evidence="1">
    <location>
        <begin position="120"/>
        <end position="177"/>
    </location>
</feature>
<feature type="coiled-coil region" evidence="1">
    <location>
        <begin position="202"/>
        <end position="250"/>
    </location>
</feature>
<feature type="coiled-coil region" evidence="1">
    <location>
        <begin position="24"/>
        <end position="87"/>
    </location>
</feature>
<evidence type="ECO:0000313" key="2">
    <source>
        <dbReference type="EMBL" id="KAF4740486.1"/>
    </source>
</evidence>
<evidence type="ECO:0000256" key="1">
    <source>
        <dbReference type="SAM" id="Coils"/>
    </source>
</evidence>
<gene>
    <name evidence="2" type="ORF">FOZ63_027040</name>
</gene>
<feature type="non-terminal residue" evidence="2">
    <location>
        <position position="1"/>
    </location>
</feature>
<organism evidence="2 3">
    <name type="scientific">Perkinsus olseni</name>
    <name type="common">Perkinsus atlanticus</name>
    <dbReference type="NCBI Taxonomy" id="32597"/>
    <lineage>
        <taxon>Eukaryota</taxon>
        <taxon>Sar</taxon>
        <taxon>Alveolata</taxon>
        <taxon>Perkinsozoa</taxon>
        <taxon>Perkinsea</taxon>
        <taxon>Perkinsida</taxon>
        <taxon>Perkinsidae</taxon>
        <taxon>Perkinsus</taxon>
    </lineage>
</organism>
<keyword evidence="1" id="KW-0175">Coiled coil</keyword>
<proteinExistence type="predicted"/>
<comment type="caution">
    <text evidence="2">The sequence shown here is derived from an EMBL/GenBank/DDBJ whole genome shotgun (WGS) entry which is preliminary data.</text>
</comment>
<dbReference type="Proteomes" id="UP000553632">
    <property type="component" value="Unassembled WGS sequence"/>
</dbReference>
<feature type="non-terminal residue" evidence="2">
    <location>
        <position position="563"/>
    </location>
</feature>